<dbReference type="PANTHER" id="PTHR31719:SF43">
    <property type="entry name" value="NAC TRANSCRIPTION FACTOR 56"/>
    <property type="match status" value="1"/>
</dbReference>
<protein>
    <recommendedName>
        <fullName evidence="1">NAC domain-containing protein</fullName>
    </recommendedName>
</protein>
<dbReference type="AlphaFoldDB" id="A0A8J5SEL6"/>
<dbReference type="PROSITE" id="PS51005">
    <property type="entry name" value="NAC"/>
    <property type="match status" value="1"/>
</dbReference>
<dbReference type="Pfam" id="PF02365">
    <property type="entry name" value="NAM"/>
    <property type="match status" value="1"/>
</dbReference>
<dbReference type="InterPro" id="IPR003441">
    <property type="entry name" value="NAC-dom"/>
</dbReference>
<evidence type="ECO:0000313" key="3">
    <source>
        <dbReference type="Proteomes" id="UP000729402"/>
    </source>
</evidence>
<evidence type="ECO:0000313" key="2">
    <source>
        <dbReference type="EMBL" id="KAG8064784.1"/>
    </source>
</evidence>
<reference evidence="2" key="1">
    <citation type="journal article" date="2021" name="bioRxiv">
        <title>Whole Genome Assembly and Annotation of Northern Wild Rice, Zizania palustris L., Supports a Whole Genome Duplication in the Zizania Genus.</title>
        <authorList>
            <person name="Haas M."/>
            <person name="Kono T."/>
            <person name="Macchietto M."/>
            <person name="Millas R."/>
            <person name="McGilp L."/>
            <person name="Shao M."/>
            <person name="Duquette J."/>
            <person name="Hirsch C.N."/>
            <person name="Kimball J."/>
        </authorList>
    </citation>
    <scope>NUCLEOTIDE SEQUENCE</scope>
    <source>
        <tissue evidence="2">Fresh leaf tissue</tissue>
    </source>
</reference>
<reference evidence="2" key="2">
    <citation type="submission" date="2021-02" db="EMBL/GenBank/DDBJ databases">
        <authorList>
            <person name="Kimball J.A."/>
            <person name="Haas M.W."/>
            <person name="Macchietto M."/>
            <person name="Kono T."/>
            <person name="Duquette J."/>
            <person name="Shao M."/>
        </authorList>
    </citation>
    <scope>NUCLEOTIDE SEQUENCE</scope>
    <source>
        <tissue evidence="2">Fresh leaf tissue</tissue>
    </source>
</reference>
<name>A0A8J5SEL6_ZIZPA</name>
<proteinExistence type="predicted"/>
<organism evidence="2 3">
    <name type="scientific">Zizania palustris</name>
    <name type="common">Northern wild rice</name>
    <dbReference type="NCBI Taxonomy" id="103762"/>
    <lineage>
        <taxon>Eukaryota</taxon>
        <taxon>Viridiplantae</taxon>
        <taxon>Streptophyta</taxon>
        <taxon>Embryophyta</taxon>
        <taxon>Tracheophyta</taxon>
        <taxon>Spermatophyta</taxon>
        <taxon>Magnoliopsida</taxon>
        <taxon>Liliopsida</taxon>
        <taxon>Poales</taxon>
        <taxon>Poaceae</taxon>
        <taxon>BOP clade</taxon>
        <taxon>Oryzoideae</taxon>
        <taxon>Oryzeae</taxon>
        <taxon>Zizaniinae</taxon>
        <taxon>Zizania</taxon>
    </lineage>
</organism>
<dbReference type="Proteomes" id="UP000729402">
    <property type="component" value="Unassembled WGS sequence"/>
</dbReference>
<feature type="domain" description="NAC" evidence="1">
    <location>
        <begin position="24"/>
        <end position="184"/>
    </location>
</feature>
<comment type="caution">
    <text evidence="2">The sequence shown here is derived from an EMBL/GenBank/DDBJ whole genome shotgun (WGS) entry which is preliminary data.</text>
</comment>
<dbReference type="PANTHER" id="PTHR31719">
    <property type="entry name" value="NAC TRANSCRIPTION FACTOR 56"/>
    <property type="match status" value="1"/>
</dbReference>
<dbReference type="GO" id="GO:0003677">
    <property type="term" value="F:DNA binding"/>
    <property type="evidence" value="ECO:0007669"/>
    <property type="project" value="InterPro"/>
</dbReference>
<accession>A0A8J5SEL6</accession>
<gene>
    <name evidence="2" type="ORF">GUJ93_ZPchr0004g38298</name>
</gene>
<sequence length="215" mass="23042">MSSSDPKPLVAMAQQLPAASAEHPEGDAFDHLNGRKLVADYLVPRALRGAIPDDAVLPGVDVYSAHPAALAPLSPFFWRGDPCGETSRSFFSAARPDGERRRHAPGGFWLCYGGGDKAYAGGVSGEAVAFRRRFAFFDWSGDGEPAPTEWRMKEYRLNKRAAAFAGAQVDPEAKDFVVCKVYNTGRIPGPSPLCLSGDDDNVHFGGGEAAVADER</sequence>
<evidence type="ECO:0000259" key="1">
    <source>
        <dbReference type="PROSITE" id="PS51005"/>
    </source>
</evidence>
<keyword evidence="3" id="KW-1185">Reference proteome</keyword>
<dbReference type="OrthoDB" id="609464at2759"/>
<dbReference type="GO" id="GO:0006355">
    <property type="term" value="P:regulation of DNA-templated transcription"/>
    <property type="evidence" value="ECO:0007669"/>
    <property type="project" value="InterPro"/>
</dbReference>
<dbReference type="EMBL" id="JAAALK010000285">
    <property type="protein sequence ID" value="KAG8064784.1"/>
    <property type="molecule type" value="Genomic_DNA"/>
</dbReference>